<dbReference type="SUPFAM" id="SSF54593">
    <property type="entry name" value="Glyoxalase/Bleomycin resistance protein/Dihydroxybiphenyl dioxygenase"/>
    <property type="match status" value="2"/>
</dbReference>
<dbReference type="AlphaFoldDB" id="A0A7Y7E8Y0"/>
<dbReference type="Gene3D" id="3.10.180.10">
    <property type="entry name" value="2,3-Dihydroxybiphenyl 1,2-Dioxygenase, domain 1"/>
    <property type="match status" value="2"/>
</dbReference>
<dbReference type="Proteomes" id="UP000587462">
    <property type="component" value="Unassembled WGS sequence"/>
</dbReference>
<dbReference type="PANTHER" id="PTHR33993:SF10">
    <property type="entry name" value="CONSERVED PROTEIN"/>
    <property type="match status" value="1"/>
</dbReference>
<dbReference type="CDD" id="cd07247">
    <property type="entry name" value="SgaA_N_like"/>
    <property type="match status" value="2"/>
</dbReference>
<feature type="domain" description="VOC" evidence="1">
    <location>
        <begin position="21"/>
        <end position="136"/>
    </location>
</feature>
<reference evidence="2 3" key="1">
    <citation type="submission" date="2020-04" db="EMBL/GenBank/DDBJ databases">
        <title>Draft Genome Sequence of Streptomyces morookaense DSM 40503, an 8-azaguanine-producing strain.</title>
        <authorList>
            <person name="Qi J."/>
            <person name="Gao J.-M."/>
        </authorList>
    </citation>
    <scope>NUCLEOTIDE SEQUENCE [LARGE SCALE GENOMIC DNA]</scope>
    <source>
        <strain evidence="2 3">DSM 40503</strain>
    </source>
</reference>
<accession>A0A7Y7E8Y0</accession>
<proteinExistence type="predicted"/>
<evidence type="ECO:0000313" key="2">
    <source>
        <dbReference type="EMBL" id="NVK79787.1"/>
    </source>
</evidence>
<evidence type="ECO:0000313" key="3">
    <source>
        <dbReference type="Proteomes" id="UP000587462"/>
    </source>
</evidence>
<dbReference type="PANTHER" id="PTHR33993">
    <property type="entry name" value="GLYOXALASE-RELATED"/>
    <property type="match status" value="1"/>
</dbReference>
<comment type="caution">
    <text evidence="2">The sequence shown here is derived from an EMBL/GenBank/DDBJ whole genome shotgun (WGS) entry which is preliminary data.</text>
</comment>
<gene>
    <name evidence="2" type="ORF">HG542_19230</name>
</gene>
<name>A0A7Y7E8Y0_STRMO</name>
<dbReference type="InterPro" id="IPR052164">
    <property type="entry name" value="Anthracycline_SecMetBiosynth"/>
</dbReference>
<dbReference type="RefSeq" id="WP_171083110.1">
    <property type="nucleotide sequence ID" value="NZ_BNBU01000016.1"/>
</dbReference>
<dbReference type="InterPro" id="IPR029068">
    <property type="entry name" value="Glyas_Bleomycin-R_OHBP_Dase"/>
</dbReference>
<dbReference type="InterPro" id="IPR004360">
    <property type="entry name" value="Glyas_Fos-R_dOase_dom"/>
</dbReference>
<protein>
    <submittedName>
        <fullName evidence="2">VOC family protein</fullName>
    </submittedName>
</protein>
<dbReference type="Pfam" id="PF00903">
    <property type="entry name" value="Glyoxalase"/>
    <property type="match status" value="2"/>
</dbReference>
<sequence>MTEVWGFSESREEETRLTPGTPCWTSLLVHDLEATKDFYSGLFGWDYYNPGPRQLGPYVRATIDGRDVAGIGELPPDRQLRIAWTTYLASDDADAAAEWIRCCGGTVGVGPLAADDAGRLVLASDPAGALFGVWQGQNLVGHGPAGTPGVPVWHELVTHQGTSVVKFYQSLFGYETKASGGLESDMLTLHLDGRPVAAIRSAGPGLRMPLWMTYFEVTDVDAAARRVVELGGRIDEAPHRGPAGRQAAVEDPEGAVFTLLQSGR</sequence>
<dbReference type="PROSITE" id="PS51819">
    <property type="entry name" value="VOC"/>
    <property type="match status" value="2"/>
</dbReference>
<keyword evidence="3" id="KW-1185">Reference proteome</keyword>
<organism evidence="2 3">
    <name type="scientific">Streptomyces morookaense</name>
    <name type="common">Streptoverticillium morookaense</name>
    <dbReference type="NCBI Taxonomy" id="1970"/>
    <lineage>
        <taxon>Bacteria</taxon>
        <taxon>Bacillati</taxon>
        <taxon>Actinomycetota</taxon>
        <taxon>Actinomycetes</taxon>
        <taxon>Kitasatosporales</taxon>
        <taxon>Streptomycetaceae</taxon>
        <taxon>Streptomyces</taxon>
    </lineage>
</organism>
<dbReference type="InterPro" id="IPR037523">
    <property type="entry name" value="VOC_core"/>
</dbReference>
<evidence type="ECO:0000259" key="1">
    <source>
        <dbReference type="PROSITE" id="PS51819"/>
    </source>
</evidence>
<dbReference type="EMBL" id="JABBXF010000043">
    <property type="protein sequence ID" value="NVK79787.1"/>
    <property type="molecule type" value="Genomic_DNA"/>
</dbReference>
<feature type="domain" description="VOC" evidence="1">
    <location>
        <begin position="150"/>
        <end position="262"/>
    </location>
</feature>